<dbReference type="AlphaFoldDB" id="A0A507FK45"/>
<evidence type="ECO:0000256" key="5">
    <source>
        <dbReference type="ARBA" id="ARBA00022825"/>
    </source>
</evidence>
<evidence type="ECO:0000259" key="10">
    <source>
        <dbReference type="Pfam" id="PF00082"/>
    </source>
</evidence>
<dbReference type="InterPro" id="IPR010435">
    <property type="entry name" value="C5a/SBT2-like_Fn3"/>
</dbReference>
<evidence type="ECO:0000313" key="12">
    <source>
        <dbReference type="EMBL" id="TPX75788.1"/>
    </source>
</evidence>
<dbReference type="SUPFAM" id="SSF52025">
    <property type="entry name" value="PA domain"/>
    <property type="match status" value="1"/>
</dbReference>
<dbReference type="Pfam" id="PF06280">
    <property type="entry name" value="fn3_5"/>
    <property type="match status" value="1"/>
</dbReference>
<dbReference type="InterPro" id="IPR000209">
    <property type="entry name" value="Peptidase_S8/S53_dom"/>
</dbReference>
<keyword evidence="4 7" id="KW-0378">Hydrolase</keyword>
<dbReference type="PROSITE" id="PS00136">
    <property type="entry name" value="SUBTILASE_ASP"/>
    <property type="match status" value="1"/>
</dbReference>
<dbReference type="PANTHER" id="PTHR43806:SF66">
    <property type="entry name" value="SERIN ENDOPEPTIDASE"/>
    <property type="match status" value="1"/>
</dbReference>
<evidence type="ECO:0000256" key="6">
    <source>
        <dbReference type="PIRSR" id="PIRSR615500-1"/>
    </source>
</evidence>
<keyword evidence="2 7" id="KW-0645">Protease</keyword>
<dbReference type="SUPFAM" id="SSF52743">
    <property type="entry name" value="Subtilisin-like"/>
    <property type="match status" value="1"/>
</dbReference>
<accession>A0A507FK45</accession>
<dbReference type="EMBL" id="QEAP01000068">
    <property type="protein sequence ID" value="TPX75788.1"/>
    <property type="molecule type" value="Genomic_DNA"/>
</dbReference>
<dbReference type="InterPro" id="IPR036852">
    <property type="entry name" value="Peptidase_S8/S53_dom_sf"/>
</dbReference>
<reference evidence="12 13" key="1">
    <citation type="journal article" date="2019" name="Sci. Rep.">
        <title>Comparative genomics of chytrid fungi reveal insights into the obligate biotrophic and pathogenic lifestyle of Synchytrium endobioticum.</title>
        <authorList>
            <person name="van de Vossenberg B.T.L.H."/>
            <person name="Warris S."/>
            <person name="Nguyen H.D.T."/>
            <person name="van Gent-Pelzer M.P.E."/>
            <person name="Joly D.L."/>
            <person name="van de Geest H.C."/>
            <person name="Bonants P.J.M."/>
            <person name="Smith D.S."/>
            <person name="Levesque C.A."/>
            <person name="van der Lee T.A.J."/>
        </authorList>
    </citation>
    <scope>NUCLEOTIDE SEQUENCE [LARGE SCALE GENOMIC DNA]</scope>
    <source>
        <strain evidence="12 13">CBS 675.73</strain>
    </source>
</reference>
<dbReference type="InterPro" id="IPR015500">
    <property type="entry name" value="Peptidase_S8_subtilisin-rel"/>
</dbReference>
<keyword evidence="5 7" id="KW-0720">Serine protease</keyword>
<comment type="caution">
    <text evidence="12">The sequence shown here is derived from an EMBL/GenBank/DDBJ whole genome shotgun (WGS) entry which is preliminary data.</text>
</comment>
<keyword evidence="13" id="KW-1185">Reference proteome</keyword>
<evidence type="ECO:0000256" key="3">
    <source>
        <dbReference type="ARBA" id="ARBA00022729"/>
    </source>
</evidence>
<dbReference type="GO" id="GO:0005615">
    <property type="term" value="C:extracellular space"/>
    <property type="evidence" value="ECO:0007669"/>
    <property type="project" value="TreeGrafter"/>
</dbReference>
<evidence type="ECO:0000256" key="1">
    <source>
        <dbReference type="ARBA" id="ARBA00011073"/>
    </source>
</evidence>
<dbReference type="InterPro" id="IPR022398">
    <property type="entry name" value="Peptidase_S8_His-AS"/>
</dbReference>
<name>A0A507FK45_9FUNG</name>
<dbReference type="GO" id="GO:0016020">
    <property type="term" value="C:membrane"/>
    <property type="evidence" value="ECO:0007669"/>
    <property type="project" value="InterPro"/>
</dbReference>
<dbReference type="CDD" id="cd07489">
    <property type="entry name" value="Peptidases_S8_5"/>
    <property type="match status" value="1"/>
</dbReference>
<gene>
    <name evidence="12" type="ORF">CcCBS67573_g02954</name>
</gene>
<dbReference type="OrthoDB" id="2162597at2759"/>
<dbReference type="PANTHER" id="PTHR43806">
    <property type="entry name" value="PEPTIDASE S8"/>
    <property type="match status" value="1"/>
</dbReference>
<evidence type="ECO:0000259" key="11">
    <source>
        <dbReference type="Pfam" id="PF06280"/>
    </source>
</evidence>
<dbReference type="PROSITE" id="PS00137">
    <property type="entry name" value="SUBTILASE_HIS"/>
    <property type="match status" value="1"/>
</dbReference>
<evidence type="ECO:0000256" key="9">
    <source>
        <dbReference type="SAM" id="SignalP"/>
    </source>
</evidence>
<protein>
    <recommendedName>
        <fullName evidence="14">Peptidase S8/S53 domain-containing protein</fullName>
    </recommendedName>
</protein>
<evidence type="ECO:0000256" key="4">
    <source>
        <dbReference type="ARBA" id="ARBA00022801"/>
    </source>
</evidence>
<feature type="active site" description="Charge relay system" evidence="6 7">
    <location>
        <position position="530"/>
    </location>
</feature>
<dbReference type="Gene3D" id="3.40.50.200">
    <property type="entry name" value="Peptidase S8/S53 domain"/>
    <property type="match status" value="1"/>
</dbReference>
<dbReference type="InterPro" id="IPR034187">
    <property type="entry name" value="Peptidases_S8_5"/>
</dbReference>
<dbReference type="InterPro" id="IPR023827">
    <property type="entry name" value="Peptidase_S8_Asp-AS"/>
</dbReference>
<organism evidence="12 13">
    <name type="scientific">Chytriomyces confervae</name>
    <dbReference type="NCBI Taxonomy" id="246404"/>
    <lineage>
        <taxon>Eukaryota</taxon>
        <taxon>Fungi</taxon>
        <taxon>Fungi incertae sedis</taxon>
        <taxon>Chytridiomycota</taxon>
        <taxon>Chytridiomycota incertae sedis</taxon>
        <taxon>Chytridiomycetes</taxon>
        <taxon>Chytridiales</taxon>
        <taxon>Chytriomycetaceae</taxon>
        <taxon>Chytriomyces</taxon>
    </lineage>
</organism>
<comment type="similarity">
    <text evidence="1 7 8">Belongs to the peptidase S8 family.</text>
</comment>
<dbReference type="InterPro" id="IPR050131">
    <property type="entry name" value="Peptidase_S8_subtilisin-like"/>
</dbReference>
<dbReference type="Proteomes" id="UP000320333">
    <property type="component" value="Unassembled WGS sequence"/>
</dbReference>
<dbReference type="Pfam" id="PF00082">
    <property type="entry name" value="Peptidase_S8"/>
    <property type="match status" value="1"/>
</dbReference>
<feature type="active site" description="Charge relay system" evidence="6 7">
    <location>
        <position position="150"/>
    </location>
</feature>
<evidence type="ECO:0008006" key="14">
    <source>
        <dbReference type="Google" id="ProtNLM"/>
    </source>
</evidence>
<dbReference type="PROSITE" id="PS51892">
    <property type="entry name" value="SUBTILASE"/>
    <property type="match status" value="1"/>
</dbReference>
<sequence>MRLTAILTAALSSATLASAIVRRGVADAPDAIDCAYLITFPAGVDTEAALAKHFAATGTQYFIRATNNNEFGNFASFQIVGECSLTNHIETIQGATYYSIVREMSRPAPMVAAPAETQPNQELIHSITGVNDARSKLNLTGKGIKVAVVDSGVYYKHPALGGCIGPNCKVIGGYDFVGDAYTGSAGAPQPDNDPIDNCSDVSHGTHVAGIIAADARNITDAGFVPTFAFTGVAPEASILAYRVFGCTGSVGNDIITAALYRAAADGANVINLSLGGGPSYNDDPQDIAAEVIAKKGVMVIASAGNSGAAGIQTTGNPGNSKGAISVASFDNVVAPYASITVDGAPFIYGLGSNAKFVPGQVLDVLVNNLDAEDQDIQDDGIGAPKVNAAGKALLIRWGDTSKGGSAARCGYAFKAGAVACILYSNNWAMASIAGSPDIPSMFISNDGGKAIIAAFKAGKVPKVIFTTDQYMSVLPTKATVSDFSSIGIDNELFLKPDIGGIGGQVLSTLSPFASAKSGYSSPYGVMSGTSMAAPYVAGCTALFLQAKGKISFEEARAYLQNTADPKNIFMKNSTHSPSYQGSGLINVYDAVTSDTLVLPSKIELKDSDKFASEGDFTIYNNKDAPITYYISNKVASTVNPYVLGDDFTADAKTMVLNDDVYVSFQFSQETVTVPAKSSVKITYKATLLKSADGLWPIFGGYIKVSQRQDLDITIPYVGVSGSYKNRPIWVKKSPSLAARWGAQYGLTAKNLASGLYKDFSFNKLTENSIVNGTAGVPALAVPATTSKSAVIEVLYQGADSSILTAAGFNVSEPIIVRFIDIAAKAARPGVWTPLQRVTYAAAQSVKAPSLLGFTGRAYNALGYSAALPAGPYKMKFSALKNLVDGTSPSDYDTILTPTFYLVYDVLPPIPTASSSSSTASSIAPSTSSVVASSSTTSAAASSSSAAASSSTAAASSSTAAASSSSAAASSSTAAASSSSAAASSSSAAASSSSAAASSSSAAASSATSASVATSATSASAASSATGASAATSATGASPASSATGASAASSATGASAASSATGAPAEPSKSTAYVPVTNGGYQVTSQPVPPASVKPSNLYKAGAISRGVSVVAAAFVAVFAF</sequence>
<evidence type="ECO:0000256" key="8">
    <source>
        <dbReference type="RuleBase" id="RU003355"/>
    </source>
</evidence>
<dbReference type="GO" id="GO:0004252">
    <property type="term" value="F:serine-type endopeptidase activity"/>
    <property type="evidence" value="ECO:0007669"/>
    <property type="project" value="UniProtKB-UniRule"/>
</dbReference>
<evidence type="ECO:0000256" key="2">
    <source>
        <dbReference type="ARBA" id="ARBA00022670"/>
    </source>
</evidence>
<dbReference type="Gene3D" id="2.60.40.1710">
    <property type="entry name" value="Subtilisin-like superfamily"/>
    <property type="match status" value="1"/>
</dbReference>
<dbReference type="InterPro" id="IPR023828">
    <property type="entry name" value="Peptidase_S8_Ser-AS"/>
</dbReference>
<feature type="chain" id="PRO_5021241597" description="Peptidase S8/S53 domain-containing protein" evidence="9">
    <location>
        <begin position="20"/>
        <end position="1121"/>
    </location>
</feature>
<evidence type="ECO:0000256" key="7">
    <source>
        <dbReference type="PROSITE-ProRule" id="PRU01240"/>
    </source>
</evidence>
<dbReference type="PRINTS" id="PR00723">
    <property type="entry name" value="SUBTILISIN"/>
</dbReference>
<dbReference type="InterPro" id="IPR046450">
    <property type="entry name" value="PA_dom_sf"/>
</dbReference>
<feature type="domain" description="Peptidase S8/S53" evidence="10">
    <location>
        <begin position="141"/>
        <end position="582"/>
    </location>
</feature>
<feature type="domain" description="C5a peptidase/Subtilisin-like protease SBT2-like Fn3-like" evidence="11">
    <location>
        <begin position="602"/>
        <end position="717"/>
    </location>
</feature>
<dbReference type="Gene3D" id="3.50.30.30">
    <property type="match status" value="1"/>
</dbReference>
<feature type="signal peptide" evidence="9">
    <location>
        <begin position="1"/>
        <end position="19"/>
    </location>
</feature>
<keyword evidence="3 9" id="KW-0732">Signal</keyword>
<dbReference type="PROSITE" id="PS00138">
    <property type="entry name" value="SUBTILASE_SER"/>
    <property type="match status" value="1"/>
</dbReference>
<feature type="active site" description="Charge relay system" evidence="6 7">
    <location>
        <position position="203"/>
    </location>
</feature>
<evidence type="ECO:0000313" key="13">
    <source>
        <dbReference type="Proteomes" id="UP000320333"/>
    </source>
</evidence>
<proteinExistence type="inferred from homology"/>
<dbReference type="STRING" id="246404.A0A507FK45"/>
<dbReference type="GO" id="GO:0006508">
    <property type="term" value="P:proteolysis"/>
    <property type="evidence" value="ECO:0007669"/>
    <property type="project" value="UniProtKB-KW"/>
</dbReference>